<dbReference type="AlphaFoldDB" id="A0A4P8YIF1"/>
<keyword evidence="2 5" id="KW-0378">Hydrolase</keyword>
<dbReference type="InterPro" id="IPR029058">
    <property type="entry name" value="AB_hydrolase_fold"/>
</dbReference>
<dbReference type="EMBL" id="CP040428">
    <property type="protein sequence ID" value="QCT19528.1"/>
    <property type="molecule type" value="Genomic_DNA"/>
</dbReference>
<dbReference type="Pfam" id="PF00756">
    <property type="entry name" value="Esterase"/>
    <property type="match status" value="1"/>
</dbReference>
<feature type="region of interest" description="Disordered" evidence="3">
    <location>
        <begin position="232"/>
        <end position="251"/>
    </location>
</feature>
<keyword evidence="6" id="KW-1185">Reference proteome</keyword>
<evidence type="ECO:0000313" key="6">
    <source>
        <dbReference type="Proteomes" id="UP000302163"/>
    </source>
</evidence>
<evidence type="ECO:0000256" key="4">
    <source>
        <dbReference type="SAM" id="SignalP"/>
    </source>
</evidence>
<dbReference type="OrthoDB" id="9784036at2"/>
<evidence type="ECO:0000313" key="5">
    <source>
        <dbReference type="EMBL" id="QCT19528.1"/>
    </source>
</evidence>
<feature type="chain" id="PRO_5020764400" evidence="4">
    <location>
        <begin position="25"/>
        <end position="297"/>
    </location>
</feature>
<protein>
    <submittedName>
        <fullName evidence="5">Alpha/beta hydrolase</fullName>
    </submittedName>
</protein>
<evidence type="ECO:0000256" key="2">
    <source>
        <dbReference type="ARBA" id="ARBA00022801"/>
    </source>
</evidence>
<evidence type="ECO:0000256" key="1">
    <source>
        <dbReference type="ARBA" id="ARBA00005622"/>
    </source>
</evidence>
<dbReference type="InterPro" id="IPR052558">
    <property type="entry name" value="Siderophore_Hydrolase_D"/>
</dbReference>
<dbReference type="Gene3D" id="3.40.50.1820">
    <property type="entry name" value="alpha/beta hydrolase"/>
    <property type="match status" value="1"/>
</dbReference>
<dbReference type="SUPFAM" id="SSF53474">
    <property type="entry name" value="alpha/beta-Hydrolases"/>
    <property type="match status" value="1"/>
</dbReference>
<sequence length="297" mass="32269">MSLRVMLAWCLPAILLLTAAAGQAKPQLKPLGPNIADTGSEWYRFRSAIFDSVDGQRHYKVWVGIPKAAAPAGGYPALYMLDGNAAMARLDDKLLQRMSAAHPPVLVAVGYQTPLPFDVSSRAWDYTPDPGSESAPRIHGHKGGHSKAFRQLLMSQIIPWAEKQAAVSHQQRSLWGHSFGGLFVLETLYQAPESFRHYYAASPSLGWGGDMMLRQAQRLSGTAFDARTLKLMEGDGNSNSDRPELRGEDGQDRNARLAQILSGKGVKASYKSYPGLTHGAMFGTSLIDTLLSVSGAE</sequence>
<feature type="signal peptide" evidence="4">
    <location>
        <begin position="1"/>
        <end position="24"/>
    </location>
</feature>
<comment type="similarity">
    <text evidence="1">Belongs to the esterase D family.</text>
</comment>
<evidence type="ECO:0000256" key="3">
    <source>
        <dbReference type="SAM" id="MobiDB-lite"/>
    </source>
</evidence>
<name>A0A4P8YIF1_9ENTR</name>
<dbReference type="KEGG" id="izh:FEM41_07615"/>
<gene>
    <name evidence="5" type="ORF">FEM41_07615</name>
</gene>
<keyword evidence="4" id="KW-0732">Signal</keyword>
<dbReference type="InterPro" id="IPR000801">
    <property type="entry name" value="Esterase-like"/>
</dbReference>
<organism evidence="5 6">
    <name type="scientific">Jejubacter calystegiae</name>
    <dbReference type="NCBI Taxonomy" id="2579935"/>
    <lineage>
        <taxon>Bacteria</taxon>
        <taxon>Pseudomonadati</taxon>
        <taxon>Pseudomonadota</taxon>
        <taxon>Gammaproteobacteria</taxon>
        <taxon>Enterobacterales</taxon>
        <taxon>Enterobacteriaceae</taxon>
        <taxon>Jejubacter</taxon>
    </lineage>
</organism>
<dbReference type="Proteomes" id="UP000302163">
    <property type="component" value="Chromosome"/>
</dbReference>
<accession>A0A4P8YIF1</accession>
<dbReference type="GO" id="GO:0016788">
    <property type="term" value="F:hydrolase activity, acting on ester bonds"/>
    <property type="evidence" value="ECO:0007669"/>
    <property type="project" value="TreeGrafter"/>
</dbReference>
<dbReference type="PANTHER" id="PTHR40841">
    <property type="entry name" value="SIDEROPHORE TRIACETYLFUSARININE C ESTERASE"/>
    <property type="match status" value="1"/>
</dbReference>
<feature type="compositionally biased region" description="Basic and acidic residues" evidence="3">
    <location>
        <begin position="241"/>
        <end position="251"/>
    </location>
</feature>
<dbReference type="PANTHER" id="PTHR40841:SF2">
    <property type="entry name" value="SIDEROPHORE-DEGRADING ESTERASE (EUROFUNG)"/>
    <property type="match status" value="1"/>
</dbReference>
<reference evidence="5 6" key="1">
    <citation type="submission" date="2019-05" db="EMBL/GenBank/DDBJ databases">
        <title>Complete genome sequence of Izhakiella calystegiae KSNA2, an endophyte isolated from beach morning glory (Calystegia soldanella).</title>
        <authorList>
            <person name="Jiang L."/>
            <person name="Jeong J.C."/>
            <person name="Kim C.Y."/>
            <person name="Kim D.H."/>
            <person name="Kim S.W."/>
            <person name="Lee j."/>
        </authorList>
    </citation>
    <scope>NUCLEOTIDE SEQUENCE [LARGE SCALE GENOMIC DNA]</scope>
    <source>
        <strain evidence="5 6">KSNA2</strain>
    </source>
</reference>
<dbReference type="RefSeq" id="WP_138095411.1">
    <property type="nucleotide sequence ID" value="NZ_CP040428.1"/>
</dbReference>
<proteinExistence type="inferred from homology"/>